<dbReference type="AlphaFoldDB" id="A0A6J4K1R0"/>
<accession>A0A6J4K1R0</accession>
<feature type="non-terminal residue" evidence="2">
    <location>
        <position position="1"/>
    </location>
</feature>
<name>A0A6J4K1R0_9CYAN</name>
<protein>
    <submittedName>
        <fullName evidence="2">Uncharacterized protein</fullName>
    </submittedName>
</protein>
<proteinExistence type="predicted"/>
<feature type="compositionally biased region" description="Basic and acidic residues" evidence="1">
    <location>
        <begin position="30"/>
        <end position="39"/>
    </location>
</feature>
<evidence type="ECO:0000313" key="2">
    <source>
        <dbReference type="EMBL" id="CAA9293032.1"/>
    </source>
</evidence>
<evidence type="ECO:0000256" key="1">
    <source>
        <dbReference type="SAM" id="MobiDB-lite"/>
    </source>
</evidence>
<dbReference type="EMBL" id="CADCTM010000784">
    <property type="protein sequence ID" value="CAA9293032.1"/>
    <property type="molecule type" value="Genomic_DNA"/>
</dbReference>
<gene>
    <name evidence="2" type="ORF">AVDCRST_MAG92-4447</name>
</gene>
<feature type="non-terminal residue" evidence="2">
    <location>
        <position position="49"/>
    </location>
</feature>
<reference evidence="2" key="1">
    <citation type="submission" date="2020-02" db="EMBL/GenBank/DDBJ databases">
        <authorList>
            <person name="Meier V. D."/>
        </authorList>
    </citation>
    <scope>NUCLEOTIDE SEQUENCE</scope>
    <source>
        <strain evidence="2">AVDCRST_MAG92</strain>
    </source>
</reference>
<organism evidence="2">
    <name type="scientific">uncultured Coleofasciculus sp</name>
    <dbReference type="NCBI Taxonomy" id="1267456"/>
    <lineage>
        <taxon>Bacteria</taxon>
        <taxon>Bacillati</taxon>
        <taxon>Cyanobacteriota</taxon>
        <taxon>Cyanophyceae</taxon>
        <taxon>Coleofasciculales</taxon>
        <taxon>Coleofasciculaceae</taxon>
        <taxon>Coleofasciculus</taxon>
        <taxon>environmental samples</taxon>
    </lineage>
</organism>
<feature type="region of interest" description="Disordered" evidence="1">
    <location>
        <begin position="27"/>
        <end position="49"/>
    </location>
</feature>
<sequence>EPGNFYPRNIVLYPNSCGLGRRLFIAQDSEQQRSRRTEDENPGGQRKGL</sequence>